<feature type="compositionally biased region" description="Low complexity" evidence="7">
    <location>
        <begin position="102"/>
        <end position="117"/>
    </location>
</feature>
<reference evidence="10 11" key="1">
    <citation type="journal article" date="2017" name="Nature">
        <title>The Apostasia genome and the evolution of orchids.</title>
        <authorList>
            <person name="Zhang G.Q."/>
            <person name="Liu K.W."/>
            <person name="Li Z."/>
            <person name="Lohaus R."/>
            <person name="Hsiao Y.Y."/>
            <person name="Niu S.C."/>
            <person name="Wang J.Y."/>
            <person name="Lin Y.C."/>
            <person name="Xu Q."/>
            <person name="Chen L.J."/>
            <person name="Yoshida K."/>
            <person name="Fujiwara S."/>
            <person name="Wang Z.W."/>
            <person name="Zhang Y.Q."/>
            <person name="Mitsuda N."/>
            <person name="Wang M."/>
            <person name="Liu G.H."/>
            <person name="Pecoraro L."/>
            <person name="Huang H.X."/>
            <person name="Xiao X.J."/>
            <person name="Lin M."/>
            <person name="Wu X.Y."/>
            <person name="Wu W.L."/>
            <person name="Chen Y.Y."/>
            <person name="Chang S.B."/>
            <person name="Sakamoto S."/>
            <person name="Ohme-Takagi M."/>
            <person name="Yagi M."/>
            <person name="Zeng S.J."/>
            <person name="Shen C.Y."/>
            <person name="Yeh C.M."/>
            <person name="Luo Y.B."/>
            <person name="Tsai W.C."/>
            <person name="Van de Peer Y."/>
            <person name="Liu Z.J."/>
        </authorList>
    </citation>
    <scope>NUCLEOTIDE SEQUENCE [LARGE SCALE GENOMIC DNA]</scope>
    <source>
        <strain evidence="11">cv. Shenzhen</strain>
        <tissue evidence="10">Stem</tissue>
    </source>
</reference>
<keyword evidence="6" id="KW-0539">Nucleus</keyword>
<evidence type="ECO:0000256" key="6">
    <source>
        <dbReference type="ARBA" id="ARBA00023242"/>
    </source>
</evidence>
<keyword evidence="5" id="KW-0804">Transcription</keyword>
<sequence length="400" mass="43877">MDLNSGLQRCGKSCRLRWINYLRPDLKRGTFSLEEENLIIELHAVLGNRWSQIAAQLPGRTDNEIKNLWNSCIKKKLRQRGIDPNTHKPLAETDQDARESDNTTTTTTTTTTNNNNNSVLNQTLPADPIHNLLPAINKNSMSTCSKEFFIDRFSAGHDSSSTACLPSNPMSCCFPLPQSSLSVSPNPLLWLNQSSIATQPFSSTLILSNSIGLKAAAHENIPSTCLPYLETGNPSSCSSGNSSSMDMQSSCSLFDSSLPAWPDMGAEKEAAQMNLHGDPDQDLKWSEYLQGALPVSSVLQYQGQPSMLYCDAIKAESQFNIHGVGLWQQNLQQHHHHQQNSDIYVGYACNIKSVGDATVFIRSPAAHEMRSLFRLGPIPKPPLLLTPLVSLINGVGCAVL</sequence>
<dbReference type="Gene3D" id="1.10.10.60">
    <property type="entry name" value="Homeodomain-like"/>
    <property type="match status" value="2"/>
</dbReference>
<keyword evidence="4" id="KW-0238">DNA-binding</keyword>
<accession>A0A2I0AGE8</accession>
<dbReference type="SMART" id="SM00717">
    <property type="entry name" value="SANT"/>
    <property type="match status" value="1"/>
</dbReference>
<evidence type="ECO:0000256" key="7">
    <source>
        <dbReference type="SAM" id="MobiDB-lite"/>
    </source>
</evidence>
<evidence type="ECO:0000256" key="3">
    <source>
        <dbReference type="ARBA" id="ARBA00023015"/>
    </source>
</evidence>
<keyword evidence="2" id="KW-0677">Repeat</keyword>
<dbReference type="InterPro" id="IPR001005">
    <property type="entry name" value="SANT/Myb"/>
</dbReference>
<evidence type="ECO:0000313" key="10">
    <source>
        <dbReference type="EMBL" id="PKA54608.1"/>
    </source>
</evidence>
<protein>
    <submittedName>
        <fullName evidence="10">Transcription factor MYB86</fullName>
    </submittedName>
</protein>
<feature type="domain" description="Myb-like" evidence="8">
    <location>
        <begin position="23"/>
        <end position="73"/>
    </location>
</feature>
<feature type="region of interest" description="Disordered" evidence="7">
    <location>
        <begin position="80"/>
        <end position="123"/>
    </location>
</feature>
<dbReference type="PANTHER" id="PTHR47997:SF75">
    <property type="entry name" value="MYB DOMAIN PROTEIN 55"/>
    <property type="match status" value="1"/>
</dbReference>
<dbReference type="Proteomes" id="UP000236161">
    <property type="component" value="Unassembled WGS sequence"/>
</dbReference>
<dbReference type="PROSITE" id="PS50090">
    <property type="entry name" value="MYB_LIKE"/>
    <property type="match status" value="1"/>
</dbReference>
<keyword evidence="11" id="KW-1185">Reference proteome</keyword>
<feature type="domain" description="HTH myb-type" evidence="9">
    <location>
        <begin position="23"/>
        <end position="77"/>
    </location>
</feature>
<dbReference type="SUPFAM" id="SSF46689">
    <property type="entry name" value="Homeodomain-like"/>
    <property type="match status" value="1"/>
</dbReference>
<evidence type="ECO:0000313" key="11">
    <source>
        <dbReference type="Proteomes" id="UP000236161"/>
    </source>
</evidence>
<evidence type="ECO:0000256" key="2">
    <source>
        <dbReference type="ARBA" id="ARBA00022737"/>
    </source>
</evidence>
<dbReference type="GO" id="GO:0003677">
    <property type="term" value="F:DNA binding"/>
    <property type="evidence" value="ECO:0007669"/>
    <property type="project" value="UniProtKB-KW"/>
</dbReference>
<dbReference type="InterPro" id="IPR009057">
    <property type="entry name" value="Homeodomain-like_sf"/>
</dbReference>
<organism evidence="10 11">
    <name type="scientific">Apostasia shenzhenica</name>
    <dbReference type="NCBI Taxonomy" id="1088818"/>
    <lineage>
        <taxon>Eukaryota</taxon>
        <taxon>Viridiplantae</taxon>
        <taxon>Streptophyta</taxon>
        <taxon>Embryophyta</taxon>
        <taxon>Tracheophyta</taxon>
        <taxon>Spermatophyta</taxon>
        <taxon>Magnoliopsida</taxon>
        <taxon>Liliopsida</taxon>
        <taxon>Asparagales</taxon>
        <taxon>Orchidaceae</taxon>
        <taxon>Apostasioideae</taxon>
        <taxon>Apostasia</taxon>
    </lineage>
</organism>
<dbReference type="EMBL" id="KZ451982">
    <property type="protein sequence ID" value="PKA54608.1"/>
    <property type="molecule type" value="Genomic_DNA"/>
</dbReference>
<dbReference type="FunFam" id="1.10.10.60:FF:000221">
    <property type="entry name" value="MYB transcription factor"/>
    <property type="match status" value="1"/>
</dbReference>
<dbReference type="InterPro" id="IPR017930">
    <property type="entry name" value="Myb_dom"/>
</dbReference>
<evidence type="ECO:0000256" key="1">
    <source>
        <dbReference type="ARBA" id="ARBA00004123"/>
    </source>
</evidence>
<dbReference type="InterPro" id="IPR051953">
    <property type="entry name" value="Plant_SW-associated_TFs"/>
</dbReference>
<evidence type="ECO:0000256" key="4">
    <source>
        <dbReference type="ARBA" id="ARBA00023125"/>
    </source>
</evidence>
<evidence type="ECO:0000259" key="9">
    <source>
        <dbReference type="PROSITE" id="PS51294"/>
    </source>
</evidence>
<gene>
    <name evidence="10" type="primary">MYB86</name>
    <name evidence="10" type="ORF">AXF42_Ash000443</name>
</gene>
<proteinExistence type="predicted"/>
<dbReference type="PANTHER" id="PTHR47997">
    <property type="entry name" value="MYB DOMAIN PROTEIN 55"/>
    <property type="match status" value="1"/>
</dbReference>
<name>A0A2I0AGE8_9ASPA</name>
<dbReference type="AlphaFoldDB" id="A0A2I0AGE8"/>
<dbReference type="GO" id="GO:0005634">
    <property type="term" value="C:nucleus"/>
    <property type="evidence" value="ECO:0007669"/>
    <property type="project" value="UniProtKB-SubCell"/>
</dbReference>
<evidence type="ECO:0000259" key="8">
    <source>
        <dbReference type="PROSITE" id="PS50090"/>
    </source>
</evidence>
<dbReference type="CDD" id="cd00167">
    <property type="entry name" value="SANT"/>
    <property type="match status" value="1"/>
</dbReference>
<dbReference type="Pfam" id="PF00249">
    <property type="entry name" value="Myb_DNA-binding"/>
    <property type="match status" value="1"/>
</dbReference>
<comment type="subcellular location">
    <subcellularLocation>
        <location evidence="1">Nucleus</location>
    </subcellularLocation>
</comment>
<evidence type="ECO:0000256" key="5">
    <source>
        <dbReference type="ARBA" id="ARBA00023163"/>
    </source>
</evidence>
<dbReference type="OrthoDB" id="2143914at2759"/>
<feature type="compositionally biased region" description="Basic and acidic residues" evidence="7">
    <location>
        <begin position="85"/>
        <end position="101"/>
    </location>
</feature>
<dbReference type="PROSITE" id="PS51294">
    <property type="entry name" value="HTH_MYB"/>
    <property type="match status" value="1"/>
</dbReference>
<keyword evidence="3" id="KW-0805">Transcription regulation</keyword>